<evidence type="ECO:0000313" key="1">
    <source>
        <dbReference type="EMBL" id="KUJ94133.1"/>
    </source>
</evidence>
<proteinExistence type="predicted"/>
<reference evidence="3 4" key="2">
    <citation type="journal article" date="2015" name="MBio">
        <title>Genome-Resolved Metagenomic Analysis Reveals Roles for Candidate Phyla and Other Microbial Community Members in Biogeochemical Transformations in Oil Reservoirs.</title>
        <authorList>
            <person name="Hu P."/>
            <person name="Tom L."/>
            <person name="Singh A."/>
            <person name="Thomas B.C."/>
            <person name="Baker B.J."/>
            <person name="Piceno Y.M."/>
            <person name="Andersen G.L."/>
            <person name="Banfield J.F."/>
        </authorList>
    </citation>
    <scope>NUCLEOTIDE SEQUENCE [LARGE SCALE GENOMIC DNA]</scope>
</reference>
<gene>
    <name evidence="1" type="ORF">XD40_0727</name>
    <name evidence="2" type="ORF">XD48_0058</name>
</gene>
<protein>
    <submittedName>
        <fullName evidence="1">Uncharacterized protein</fullName>
    </submittedName>
</protein>
<dbReference type="AlphaFoldDB" id="A0A101DEP8"/>
<dbReference type="Proteomes" id="UP000054307">
    <property type="component" value="Unassembled WGS sequence"/>
</dbReference>
<dbReference type="Proteomes" id="UP000054015">
    <property type="component" value="Unassembled WGS sequence"/>
</dbReference>
<dbReference type="PATRIC" id="fig|2234.6.peg.1114"/>
<evidence type="ECO:0000313" key="2">
    <source>
        <dbReference type="EMBL" id="KUK07723.1"/>
    </source>
</evidence>
<accession>A0A101DEP8</accession>
<comment type="caution">
    <text evidence="1">The sequence shown here is derived from an EMBL/GenBank/DDBJ whole genome shotgun (WGS) entry which is preliminary data.</text>
</comment>
<evidence type="ECO:0000313" key="3">
    <source>
        <dbReference type="Proteomes" id="UP000054015"/>
    </source>
</evidence>
<sequence length="58" mass="6621">MRHSTLTPVPSYREVVEVINNSKTIREAAEKLGMSEIELLEVIASLYLAGRIRGFRFK</sequence>
<dbReference type="EMBL" id="LGEQ01000009">
    <property type="protein sequence ID" value="KUJ94133.1"/>
    <property type="molecule type" value="Genomic_DNA"/>
</dbReference>
<reference evidence="1" key="1">
    <citation type="journal article" date="2015" name="MBio">
        <title>Genome-resolved metagenomic analysis reveals roles for candidate phyla and other microbial community members in biogeochemical transformations in oil reservoirs.</title>
        <authorList>
            <person name="Hu P."/>
            <person name="Tom L."/>
            <person name="Singh A."/>
            <person name="Thomas B.C."/>
            <person name="Baker B.J."/>
            <person name="Piceno Y.M."/>
            <person name="Andersen G.L."/>
            <person name="Banfield J.F."/>
        </authorList>
    </citation>
    <scope>NUCLEOTIDE SEQUENCE [LARGE SCALE GENOMIC DNA]</scope>
    <source>
        <strain evidence="2">49_2300</strain>
        <strain evidence="1">49_95</strain>
    </source>
</reference>
<organism evidence="1 4">
    <name type="scientific">Archaeoglobus fulgidus</name>
    <dbReference type="NCBI Taxonomy" id="2234"/>
    <lineage>
        <taxon>Archaea</taxon>
        <taxon>Methanobacteriati</taxon>
        <taxon>Methanobacteriota</taxon>
        <taxon>Archaeoglobi</taxon>
        <taxon>Archaeoglobales</taxon>
        <taxon>Archaeoglobaceae</taxon>
        <taxon>Archaeoglobus</taxon>
    </lineage>
</organism>
<dbReference type="EMBL" id="LGEX01000001">
    <property type="protein sequence ID" value="KUK07723.1"/>
    <property type="molecule type" value="Genomic_DNA"/>
</dbReference>
<evidence type="ECO:0000313" key="4">
    <source>
        <dbReference type="Proteomes" id="UP000054307"/>
    </source>
</evidence>
<name>A0A101DEP8_ARCFL</name>